<dbReference type="AlphaFoldDB" id="A0AAU9TZ56"/>
<protein>
    <recommendedName>
        <fullName evidence="1">PiggyBac transposable element-derived protein domain-containing protein</fullName>
    </recommendedName>
</protein>
<dbReference type="PANTHER" id="PTHR46599">
    <property type="entry name" value="PIGGYBAC TRANSPOSABLE ELEMENT-DERIVED PROTEIN 4"/>
    <property type="match status" value="1"/>
</dbReference>
<dbReference type="Proteomes" id="UP001153954">
    <property type="component" value="Unassembled WGS sequence"/>
</dbReference>
<comment type="caution">
    <text evidence="2">The sequence shown here is derived from an EMBL/GenBank/DDBJ whole genome shotgun (WGS) entry which is preliminary data.</text>
</comment>
<dbReference type="InterPro" id="IPR029526">
    <property type="entry name" value="PGBD"/>
</dbReference>
<reference evidence="2" key="1">
    <citation type="submission" date="2022-03" db="EMBL/GenBank/DDBJ databases">
        <authorList>
            <person name="Tunstrom K."/>
        </authorList>
    </citation>
    <scope>NUCLEOTIDE SEQUENCE</scope>
</reference>
<accession>A0AAU9TZ56</accession>
<dbReference type="Pfam" id="PF13843">
    <property type="entry name" value="DDE_Tnp_1_7"/>
    <property type="match status" value="1"/>
</dbReference>
<evidence type="ECO:0000259" key="1">
    <source>
        <dbReference type="Pfam" id="PF13843"/>
    </source>
</evidence>
<organism evidence="2 3">
    <name type="scientific">Euphydryas editha</name>
    <name type="common">Edith's checkerspot</name>
    <dbReference type="NCBI Taxonomy" id="104508"/>
    <lineage>
        <taxon>Eukaryota</taxon>
        <taxon>Metazoa</taxon>
        <taxon>Ecdysozoa</taxon>
        <taxon>Arthropoda</taxon>
        <taxon>Hexapoda</taxon>
        <taxon>Insecta</taxon>
        <taxon>Pterygota</taxon>
        <taxon>Neoptera</taxon>
        <taxon>Endopterygota</taxon>
        <taxon>Lepidoptera</taxon>
        <taxon>Glossata</taxon>
        <taxon>Ditrysia</taxon>
        <taxon>Papilionoidea</taxon>
        <taxon>Nymphalidae</taxon>
        <taxon>Nymphalinae</taxon>
        <taxon>Euphydryas</taxon>
    </lineage>
</organism>
<feature type="domain" description="PiggyBac transposable element-derived protein" evidence="1">
    <location>
        <begin position="29"/>
        <end position="347"/>
    </location>
</feature>
<proteinExistence type="predicted"/>
<sequence>MKHAVLIHTNEEILRRQASCKEPKTLYYMKETTSTELDAFIGLLYIAGLNKSSRQSLKDLWRTDGTGVEIFRTTMSLQRFYFLQNCIRFDDKCSRDDRKKVDNMTHIRTFFDQFVRCCQEAYIPHEYMAIDEMLLAFRGRCPFRVYIPSKPAKYGIKILALVDAKSFYIVNLEVYAGKQPAGPYALNNSAFSVVERLIMPISKTNRNLTFDNWFTSHELMMHLLTEHRLTSTGTVCKNKRCIPSAFLKTGKEPGTSMFGFQKDISLVSYAPKKNKVVVAMSTLHHDNKIDESTGDQKKPEILTFYNSTKVGVDVVDELSATYNVSRNSKRWPMTIFYGILNMAAINANIIFQENASKTTKRTEFLRNLRLTLIQPHLRQRSDQKNIPINLRHKISSQLNEPLQPVVQNAPGRYVRYVDCTRDKDRKTKHVCVRCGKPICLEHAIFSCKDCANSESSS</sequence>
<name>A0AAU9TZ56_EUPED</name>
<gene>
    <name evidence="2" type="ORF">EEDITHA_LOCUS6714</name>
</gene>
<keyword evidence="3" id="KW-1185">Reference proteome</keyword>
<evidence type="ECO:0000313" key="2">
    <source>
        <dbReference type="EMBL" id="CAH2090789.1"/>
    </source>
</evidence>
<dbReference type="PANTHER" id="PTHR46599:SF6">
    <property type="entry name" value="DUAL SPECIFICITY PHOSPHATASE 26"/>
    <property type="match status" value="1"/>
</dbReference>
<evidence type="ECO:0000313" key="3">
    <source>
        <dbReference type="Proteomes" id="UP001153954"/>
    </source>
</evidence>
<dbReference type="EMBL" id="CAKOGL010000010">
    <property type="protein sequence ID" value="CAH2090789.1"/>
    <property type="molecule type" value="Genomic_DNA"/>
</dbReference>